<accession>A0A427AN68</accession>
<reference evidence="1 2" key="1">
    <citation type="journal article" date="2014" name="Agronomy (Basel)">
        <title>A Draft Genome Sequence for Ensete ventricosum, the Drought-Tolerant Tree Against Hunger.</title>
        <authorList>
            <person name="Harrison J."/>
            <person name="Moore K.A."/>
            <person name="Paszkiewicz K."/>
            <person name="Jones T."/>
            <person name="Grant M."/>
            <person name="Ambacheew D."/>
            <person name="Muzemil S."/>
            <person name="Studholme D.J."/>
        </authorList>
    </citation>
    <scope>NUCLEOTIDE SEQUENCE [LARGE SCALE GENOMIC DNA]</scope>
</reference>
<organism evidence="1 2">
    <name type="scientific">Ensete ventricosum</name>
    <name type="common">Abyssinian banana</name>
    <name type="synonym">Musa ensete</name>
    <dbReference type="NCBI Taxonomy" id="4639"/>
    <lineage>
        <taxon>Eukaryota</taxon>
        <taxon>Viridiplantae</taxon>
        <taxon>Streptophyta</taxon>
        <taxon>Embryophyta</taxon>
        <taxon>Tracheophyta</taxon>
        <taxon>Spermatophyta</taxon>
        <taxon>Magnoliopsida</taxon>
        <taxon>Liliopsida</taxon>
        <taxon>Zingiberales</taxon>
        <taxon>Musaceae</taxon>
        <taxon>Ensete</taxon>
    </lineage>
</organism>
<dbReference type="EMBL" id="AMZH03001872">
    <property type="protein sequence ID" value="RRT77660.1"/>
    <property type="molecule type" value="Genomic_DNA"/>
</dbReference>
<proteinExistence type="predicted"/>
<evidence type="ECO:0000313" key="1">
    <source>
        <dbReference type="EMBL" id="RRT77660.1"/>
    </source>
</evidence>
<sequence length="110" mass="12423">MDATRRFIEIKEADKLASAGGDHLVHSFRYSDQLFKAIQAGRSHNPNHQWQPATLINVDNLLIHIGVDRQVIMLHLVLSVPLVKHMGSENCHFSTNLPEDLSSVPREQYG</sequence>
<dbReference type="AlphaFoldDB" id="A0A427AN68"/>
<dbReference type="Proteomes" id="UP000287651">
    <property type="component" value="Unassembled WGS sequence"/>
</dbReference>
<protein>
    <submittedName>
        <fullName evidence="1">Uncharacterized protein</fullName>
    </submittedName>
</protein>
<name>A0A427AN68_ENSVE</name>
<evidence type="ECO:0000313" key="2">
    <source>
        <dbReference type="Proteomes" id="UP000287651"/>
    </source>
</evidence>
<gene>
    <name evidence="1" type="ORF">B296_00015318</name>
</gene>
<comment type="caution">
    <text evidence="1">The sequence shown here is derived from an EMBL/GenBank/DDBJ whole genome shotgun (WGS) entry which is preliminary data.</text>
</comment>